<protein>
    <submittedName>
        <fullName evidence="8">OmpA family protein</fullName>
    </submittedName>
</protein>
<keyword evidence="9" id="KW-1185">Reference proteome</keyword>
<dbReference type="RefSeq" id="WP_251812628.1">
    <property type="nucleotide sequence ID" value="NZ_CP101527.1"/>
</dbReference>
<evidence type="ECO:0000256" key="6">
    <source>
        <dbReference type="SAM" id="SignalP"/>
    </source>
</evidence>
<dbReference type="KEGG" id="asem:NNL22_16185"/>
<accession>A0A9E8KQC6</accession>
<dbReference type="PANTHER" id="PTHR30329">
    <property type="entry name" value="STATOR ELEMENT OF FLAGELLAR MOTOR COMPLEX"/>
    <property type="match status" value="1"/>
</dbReference>
<dbReference type="PANTHER" id="PTHR30329:SF21">
    <property type="entry name" value="LIPOPROTEIN YIAD-RELATED"/>
    <property type="match status" value="1"/>
</dbReference>
<sequence>MNTTTQNLANIPTRFKLKPLLVAIPLSILGACANNQGTTVSETQPHAERTSPYSDGHTASYTKEHETSHTEEHETSGLTTEANNQAFTGPDLTVNQETATEMPAAVAIPEQSDSSNTIEKNSTIENKSTTEDNNAVADSTQEGSDPMTVLVIENPEILSKLASTNITQIVPPVPSHEDQTVLRPGKRVFHFGFNQTSLSEEDIELIEQHADYLKANPELQVTVHGHTDAQGNANYNLKLSQQRATMMVSELIKHGVSKDRIKSIGWGGGYPLVRSLNFAENRRIEIEYSAVHVAANQ</sequence>
<dbReference type="Proteomes" id="UP001164472">
    <property type="component" value="Chromosome"/>
</dbReference>
<feature type="domain" description="OmpA-like" evidence="7">
    <location>
        <begin position="178"/>
        <end position="292"/>
    </location>
</feature>
<evidence type="ECO:0000256" key="2">
    <source>
        <dbReference type="ARBA" id="ARBA00023136"/>
    </source>
</evidence>
<feature type="signal peptide" evidence="6">
    <location>
        <begin position="1"/>
        <end position="33"/>
    </location>
</feature>
<name>A0A9E8KQC6_9ALTE</name>
<evidence type="ECO:0000256" key="4">
    <source>
        <dbReference type="PROSITE-ProRule" id="PRU00473"/>
    </source>
</evidence>
<dbReference type="PROSITE" id="PS51123">
    <property type="entry name" value="OMPA_2"/>
    <property type="match status" value="1"/>
</dbReference>
<keyword evidence="3" id="KW-0998">Cell outer membrane</keyword>
<comment type="subcellular location">
    <subcellularLocation>
        <location evidence="1">Cell outer membrane</location>
    </subcellularLocation>
</comment>
<dbReference type="SUPFAM" id="SSF103088">
    <property type="entry name" value="OmpA-like"/>
    <property type="match status" value="1"/>
</dbReference>
<proteinExistence type="predicted"/>
<gene>
    <name evidence="8" type="ORF">NNL22_16185</name>
</gene>
<evidence type="ECO:0000259" key="7">
    <source>
        <dbReference type="PROSITE" id="PS51123"/>
    </source>
</evidence>
<dbReference type="PRINTS" id="PR01021">
    <property type="entry name" value="OMPADOMAIN"/>
</dbReference>
<dbReference type="Gene3D" id="3.30.1330.60">
    <property type="entry name" value="OmpA-like domain"/>
    <property type="match status" value="1"/>
</dbReference>
<feature type="region of interest" description="Disordered" evidence="5">
    <location>
        <begin position="106"/>
        <end position="146"/>
    </location>
</feature>
<feature type="chain" id="PRO_5038747102" evidence="6">
    <location>
        <begin position="34"/>
        <end position="297"/>
    </location>
</feature>
<dbReference type="EMBL" id="CP101527">
    <property type="protein sequence ID" value="UZW74542.1"/>
    <property type="molecule type" value="Genomic_DNA"/>
</dbReference>
<evidence type="ECO:0000313" key="9">
    <source>
        <dbReference type="Proteomes" id="UP001164472"/>
    </source>
</evidence>
<evidence type="ECO:0000256" key="3">
    <source>
        <dbReference type="ARBA" id="ARBA00023237"/>
    </source>
</evidence>
<dbReference type="InterPro" id="IPR050330">
    <property type="entry name" value="Bact_OuterMem_StrucFunc"/>
</dbReference>
<feature type="compositionally biased region" description="Polar residues" evidence="5">
    <location>
        <begin position="111"/>
        <end position="143"/>
    </location>
</feature>
<evidence type="ECO:0000313" key="8">
    <source>
        <dbReference type="EMBL" id="UZW74542.1"/>
    </source>
</evidence>
<keyword evidence="6" id="KW-0732">Signal</keyword>
<dbReference type="AlphaFoldDB" id="A0A9E8KQC6"/>
<keyword evidence="2 4" id="KW-0472">Membrane</keyword>
<dbReference type="InterPro" id="IPR006664">
    <property type="entry name" value="OMP_bac"/>
</dbReference>
<reference evidence="8" key="1">
    <citation type="submission" date="2022-07" db="EMBL/GenBank/DDBJ databases">
        <title>Alkalimarinus sp. nov., isolated from gut of a Alitta virens.</title>
        <authorList>
            <person name="Yang A.I."/>
            <person name="Shin N.-R."/>
        </authorList>
    </citation>
    <scope>NUCLEOTIDE SEQUENCE</scope>
    <source>
        <strain evidence="8">FA028</strain>
    </source>
</reference>
<feature type="compositionally biased region" description="Basic and acidic residues" evidence="5">
    <location>
        <begin position="62"/>
        <end position="75"/>
    </location>
</feature>
<dbReference type="InterPro" id="IPR006665">
    <property type="entry name" value="OmpA-like"/>
</dbReference>
<dbReference type="GO" id="GO:0009279">
    <property type="term" value="C:cell outer membrane"/>
    <property type="evidence" value="ECO:0007669"/>
    <property type="project" value="UniProtKB-SubCell"/>
</dbReference>
<evidence type="ECO:0000256" key="1">
    <source>
        <dbReference type="ARBA" id="ARBA00004442"/>
    </source>
</evidence>
<dbReference type="Pfam" id="PF00691">
    <property type="entry name" value="OmpA"/>
    <property type="match status" value="1"/>
</dbReference>
<feature type="region of interest" description="Disordered" evidence="5">
    <location>
        <begin position="39"/>
        <end position="89"/>
    </location>
</feature>
<dbReference type="InterPro" id="IPR036737">
    <property type="entry name" value="OmpA-like_sf"/>
</dbReference>
<dbReference type="CDD" id="cd07185">
    <property type="entry name" value="OmpA_C-like"/>
    <property type="match status" value="1"/>
</dbReference>
<organism evidence="8 9">
    <name type="scientific">Alkalimarinus sediminis</name>
    <dbReference type="NCBI Taxonomy" id="1632866"/>
    <lineage>
        <taxon>Bacteria</taxon>
        <taxon>Pseudomonadati</taxon>
        <taxon>Pseudomonadota</taxon>
        <taxon>Gammaproteobacteria</taxon>
        <taxon>Alteromonadales</taxon>
        <taxon>Alteromonadaceae</taxon>
        <taxon>Alkalimarinus</taxon>
    </lineage>
</organism>
<evidence type="ECO:0000256" key="5">
    <source>
        <dbReference type="SAM" id="MobiDB-lite"/>
    </source>
</evidence>